<feature type="non-terminal residue" evidence="17">
    <location>
        <position position="1"/>
    </location>
</feature>
<evidence type="ECO:0000256" key="16">
    <source>
        <dbReference type="SAM" id="MobiDB-lite"/>
    </source>
</evidence>
<dbReference type="GO" id="GO:0033644">
    <property type="term" value="C:host cell membrane"/>
    <property type="evidence" value="ECO:0007669"/>
    <property type="project" value="UniProtKB-SubCell"/>
</dbReference>
<dbReference type="Gene3D" id="2.120.10.10">
    <property type="match status" value="1"/>
</dbReference>
<keyword evidence="3 15" id="KW-0348">Hemagglutinin</keyword>
<dbReference type="SUPFAM" id="SSF50939">
    <property type="entry name" value="Sialidases"/>
    <property type="match status" value="1"/>
</dbReference>
<keyword evidence="9 15" id="KW-0261">Viral envelope protein</keyword>
<gene>
    <name evidence="17" type="primary">G</name>
</gene>
<comment type="similarity">
    <text evidence="15">Belongs to the paramyxoviruses hemagglutinin-neuraminidase family.</text>
</comment>
<organism evidence="17">
    <name type="scientific">Miniopterus schreibersii paramyxovirus</name>
    <dbReference type="NCBI Taxonomy" id="1387879"/>
    <lineage>
        <taxon>Viruses</taxon>
        <taxon>Riboviria</taxon>
        <taxon>Orthornavirae</taxon>
        <taxon>Negarnaviricota</taxon>
        <taxon>Haploviricotina</taxon>
        <taxon>Monjiviricetes</taxon>
        <taxon>Mononegavirales</taxon>
        <taxon>Paramyxoviridae</taxon>
        <taxon>Orthoparamyxovirinae</taxon>
        <taxon>Jeilongvirus</taxon>
        <taxon>Jeilongvirus sp. 'anhuiense'</taxon>
    </lineage>
</organism>
<keyword evidence="13" id="KW-0325">Glycoprotein</keyword>
<evidence type="ECO:0000256" key="5">
    <source>
        <dbReference type="ARBA" id="ARBA00022692"/>
    </source>
</evidence>
<accession>V5K7F2</accession>
<dbReference type="Pfam" id="PF00423">
    <property type="entry name" value="HN"/>
    <property type="match status" value="1"/>
</dbReference>
<evidence type="ECO:0000256" key="1">
    <source>
        <dbReference type="ARBA" id="ARBA00004208"/>
    </source>
</evidence>
<evidence type="ECO:0000256" key="10">
    <source>
        <dbReference type="ARBA" id="ARBA00022968"/>
    </source>
</evidence>
<dbReference type="GO" id="GO:0046789">
    <property type="term" value="F:host cell surface receptor binding"/>
    <property type="evidence" value="ECO:0007669"/>
    <property type="project" value="InterPro"/>
</dbReference>
<reference evidence="17" key="1">
    <citation type="journal article" date="2016" name="ISME J.">
        <title>Deciphering the bat virome catalog to better understand the ecological diversity of bat viruses and the bat origin of emerging infectious diseases.</title>
        <authorList>
            <person name="Wu Z."/>
            <person name="Yang L."/>
            <person name="Ren X."/>
            <person name="He G."/>
            <person name="Zhang J."/>
            <person name="Yang J."/>
            <person name="Qian Z."/>
            <person name="Dong J."/>
            <person name="Sun L."/>
            <person name="Zhu Y."/>
            <person name="Du J."/>
            <person name="Yang F."/>
            <person name="Zhang S."/>
            <person name="Jin Q."/>
        </authorList>
    </citation>
    <scope>NUCLEOTIDE SEQUENCE</scope>
    <source>
        <strain evidence="17">Bat Ms-ParaV-2/Shaanxi2011</strain>
    </source>
</reference>
<evidence type="ECO:0000256" key="4">
    <source>
        <dbReference type="ARBA" id="ARBA00022581"/>
    </source>
</evidence>
<evidence type="ECO:0000256" key="6">
    <source>
        <dbReference type="ARBA" id="ARBA00022804"/>
    </source>
</evidence>
<keyword evidence="12" id="KW-0472">Membrane</keyword>
<keyword evidence="5" id="KW-0812">Transmembrane</keyword>
<sequence>GEAKALQTWDMGSFYNRKSCSTVAGYDYGWLGCSIMNQTEREDYAQDGLQPLSISYQNLRGIRKEWIYTPEEVQAKLDREYTALYFSVGSGIIIGTKVYFLMYGGLKERHEDQSYCVTHGCSSYTQEQCNEADAPGMRSYKQLVNAIMVFNDNADDRPTFTITTVTPLTNWMGAEGRLMYNWVKDKAIIYTRSASWHTKLQIGFISLTPPHTIDWQLYSSISRPGERGCDANVVCPVKCVSGVYADAYPLTSNLDLVISAIHNDAYSRVSPRVVSATPESITGYKDIYNNRQNADYTTTTCFMFGNDIWCLSIIEVPLGGGNKYSPIPYLYKLEANCPRQSSWYTINQNTYFKAFRTIIETIRSRIDTQNGVVTTPAPVAPNLGGERATPAATPQRT</sequence>
<keyword evidence="11" id="KW-1133">Transmembrane helix</keyword>
<evidence type="ECO:0000256" key="12">
    <source>
        <dbReference type="ARBA" id="ARBA00023136"/>
    </source>
</evidence>
<feature type="region of interest" description="Disordered" evidence="16">
    <location>
        <begin position="376"/>
        <end position="397"/>
    </location>
</feature>
<evidence type="ECO:0000313" key="17">
    <source>
        <dbReference type="EMBL" id="AGU69460.1"/>
    </source>
</evidence>
<evidence type="ECO:0000256" key="8">
    <source>
        <dbReference type="ARBA" id="ARBA00022870"/>
    </source>
</evidence>
<evidence type="ECO:0000256" key="9">
    <source>
        <dbReference type="ARBA" id="ARBA00022879"/>
    </source>
</evidence>
<dbReference type="InterPro" id="IPR000665">
    <property type="entry name" value="Hemagglutn/HN"/>
</dbReference>
<keyword evidence="4" id="KW-0945">Host-virus interaction</keyword>
<evidence type="ECO:0000256" key="13">
    <source>
        <dbReference type="ARBA" id="ARBA00023180"/>
    </source>
</evidence>
<keyword evidence="7" id="KW-0946">Virion</keyword>
<keyword evidence="6" id="KW-1161">Viral attachment to host cell</keyword>
<evidence type="ECO:0000256" key="7">
    <source>
        <dbReference type="ARBA" id="ARBA00022844"/>
    </source>
</evidence>
<dbReference type="GO" id="GO:0055036">
    <property type="term" value="C:virion membrane"/>
    <property type="evidence" value="ECO:0007669"/>
    <property type="project" value="UniProtKB-SubCell"/>
</dbReference>
<evidence type="ECO:0000256" key="2">
    <source>
        <dbReference type="ARBA" id="ARBA00004597"/>
    </source>
</evidence>
<name>V5K7F2_9MONO</name>
<comment type="subcellular location">
    <subcellularLocation>
        <location evidence="2">Host membrane</location>
        <topology evidence="2">Single-pass type II membrane protein</topology>
    </subcellularLocation>
    <subcellularLocation>
        <location evidence="1">Virion membrane</location>
        <topology evidence="1">Single-pass type II membrane protein</topology>
    </subcellularLocation>
</comment>
<keyword evidence="10" id="KW-0735">Signal-anchor</keyword>
<dbReference type="GO" id="GO:0019062">
    <property type="term" value="P:virion attachment to host cell"/>
    <property type="evidence" value="ECO:0007669"/>
    <property type="project" value="UniProtKB-KW"/>
</dbReference>
<protein>
    <submittedName>
        <fullName evidence="17">Attachment glycoprotein</fullName>
    </submittedName>
</protein>
<dbReference type="EMBL" id="KC154056">
    <property type="protein sequence ID" value="AGU69460.1"/>
    <property type="molecule type" value="Viral_cRNA"/>
</dbReference>
<dbReference type="GO" id="GO:0019031">
    <property type="term" value="C:viral envelope"/>
    <property type="evidence" value="ECO:0007669"/>
    <property type="project" value="UniProtKB-KW"/>
</dbReference>
<keyword evidence="8" id="KW-1043">Host membrane</keyword>
<dbReference type="GO" id="GO:0046718">
    <property type="term" value="P:symbiont entry into host cell"/>
    <property type="evidence" value="ECO:0007669"/>
    <property type="project" value="UniProtKB-KW"/>
</dbReference>
<evidence type="ECO:0000256" key="15">
    <source>
        <dbReference type="RuleBase" id="RU004216"/>
    </source>
</evidence>
<dbReference type="InterPro" id="IPR036278">
    <property type="entry name" value="Sialidase_sf"/>
</dbReference>
<evidence type="ECO:0000256" key="3">
    <source>
        <dbReference type="ARBA" id="ARBA00022546"/>
    </source>
</evidence>
<evidence type="ECO:0000256" key="14">
    <source>
        <dbReference type="ARBA" id="ARBA00023296"/>
    </source>
</evidence>
<proteinExistence type="inferred from homology"/>
<keyword evidence="14" id="KW-1160">Virus entry into host cell</keyword>
<evidence type="ECO:0000256" key="11">
    <source>
        <dbReference type="ARBA" id="ARBA00022989"/>
    </source>
</evidence>